<evidence type="ECO:0000256" key="3">
    <source>
        <dbReference type="ARBA" id="ARBA00022769"/>
    </source>
</evidence>
<feature type="domain" description="GIY-YIG" evidence="6">
    <location>
        <begin position="21"/>
        <end position="100"/>
    </location>
</feature>
<keyword evidence="5" id="KW-0234">DNA repair</keyword>
<evidence type="ECO:0000313" key="8">
    <source>
        <dbReference type="Proteomes" id="UP000579281"/>
    </source>
</evidence>
<dbReference type="AlphaFoldDB" id="A0A841KQF2"/>
<evidence type="ECO:0000256" key="2">
    <source>
        <dbReference type="ARBA" id="ARBA00022763"/>
    </source>
</evidence>
<organism evidence="7 8">
    <name type="scientific">Anaerosolibacter carboniphilus</name>
    <dbReference type="NCBI Taxonomy" id="1417629"/>
    <lineage>
        <taxon>Bacteria</taxon>
        <taxon>Bacillati</taxon>
        <taxon>Bacillota</taxon>
        <taxon>Clostridia</taxon>
        <taxon>Peptostreptococcales</taxon>
        <taxon>Thermotaleaceae</taxon>
        <taxon>Anaerosolibacter</taxon>
    </lineage>
</organism>
<evidence type="ECO:0000259" key="6">
    <source>
        <dbReference type="PROSITE" id="PS50164"/>
    </source>
</evidence>
<dbReference type="RefSeq" id="WP_184310143.1">
    <property type="nucleotide sequence ID" value="NZ_JACHEN010000009.1"/>
</dbReference>
<evidence type="ECO:0000313" key="7">
    <source>
        <dbReference type="EMBL" id="MBB6215657.1"/>
    </source>
</evidence>
<dbReference type="Pfam" id="PF01541">
    <property type="entry name" value="GIY-YIG"/>
    <property type="match status" value="1"/>
</dbReference>
<dbReference type="Gene3D" id="3.40.1440.10">
    <property type="entry name" value="GIY-YIG endonuclease"/>
    <property type="match status" value="1"/>
</dbReference>
<accession>A0A841KQF2</accession>
<dbReference type="SUPFAM" id="SSF82771">
    <property type="entry name" value="GIY-YIG endonuclease"/>
    <property type="match status" value="1"/>
</dbReference>
<name>A0A841KQF2_9FIRM</name>
<keyword evidence="8" id="KW-1185">Reference proteome</keyword>
<dbReference type="EMBL" id="JACHEN010000009">
    <property type="protein sequence ID" value="MBB6215657.1"/>
    <property type="molecule type" value="Genomic_DNA"/>
</dbReference>
<dbReference type="GO" id="GO:0006289">
    <property type="term" value="P:nucleotide-excision repair"/>
    <property type="evidence" value="ECO:0007669"/>
    <property type="project" value="InterPro"/>
</dbReference>
<dbReference type="PANTHER" id="PTHR30562:SF1">
    <property type="entry name" value="UVRABC SYSTEM PROTEIN C"/>
    <property type="match status" value="1"/>
</dbReference>
<dbReference type="GO" id="GO:0004518">
    <property type="term" value="F:nuclease activity"/>
    <property type="evidence" value="ECO:0007669"/>
    <property type="project" value="UniProtKB-KW"/>
</dbReference>
<dbReference type="CDD" id="cd10434">
    <property type="entry name" value="GIY-YIG_UvrC_Cho"/>
    <property type="match status" value="1"/>
</dbReference>
<dbReference type="Proteomes" id="UP000579281">
    <property type="component" value="Unassembled WGS sequence"/>
</dbReference>
<evidence type="ECO:0000256" key="5">
    <source>
        <dbReference type="ARBA" id="ARBA00023204"/>
    </source>
</evidence>
<dbReference type="InterPro" id="IPR035901">
    <property type="entry name" value="GIY-YIG_endonuc_sf"/>
</dbReference>
<dbReference type="InterPro" id="IPR047296">
    <property type="entry name" value="GIY-YIG_UvrC_Cho"/>
</dbReference>
<dbReference type="PROSITE" id="PS50164">
    <property type="entry name" value="GIY_YIG"/>
    <property type="match status" value="1"/>
</dbReference>
<keyword evidence="3" id="KW-0228">DNA excision</keyword>
<proteinExistence type="predicted"/>
<sequence length="366" mass="43400">MNHYVQSVRIEKKELMLNIPELPGVYLMKNAEEEIIYIGKSKNIRKRVQSYFTQSKQHSKKVMKMVVQVKKIDYIVTGTELEALLLESKLIKEKLPLYNKQLRNYKSYGYIKITQSEEYPRLVPEQHLKDDGEVYYGPYSNSQELEFIIDALRESFGLRRCHENSGTLKSCIYHQIGDCLSPCVDLGCKKRYDEAVRHIRLFLEGQSKAPIELLENKRDTCCENLRFEKAKELQSKIDCLKKFYNYCTNYMYDIEKRNIILFLPSVSENSITILLILRGRVWNTYHYEIDELKEKDIPIIAEDIHSGFIKTDHWVSKKDVDEIMIIGRWLRENQDYPYSIILEQGLKYFDRDFSNVLAMLRRKIIL</sequence>
<keyword evidence="2" id="KW-0227">DNA damage</keyword>
<dbReference type="FunFam" id="3.40.1440.10:FF:000001">
    <property type="entry name" value="UvrABC system protein C"/>
    <property type="match status" value="1"/>
</dbReference>
<comment type="caution">
    <text evidence="7">The sequence shown here is derived from an EMBL/GenBank/DDBJ whole genome shotgun (WGS) entry which is preliminary data.</text>
</comment>
<keyword evidence="1" id="KW-0963">Cytoplasm</keyword>
<dbReference type="SUPFAM" id="SSF46600">
    <property type="entry name" value="C-terminal UvrC-binding domain of UvrB"/>
    <property type="match status" value="1"/>
</dbReference>
<keyword evidence="4" id="KW-0267">Excision nuclease</keyword>
<dbReference type="PANTHER" id="PTHR30562">
    <property type="entry name" value="UVRC/OXIDOREDUCTASE"/>
    <property type="match status" value="1"/>
</dbReference>
<evidence type="ECO:0000256" key="4">
    <source>
        <dbReference type="ARBA" id="ARBA00022881"/>
    </source>
</evidence>
<dbReference type="InterPro" id="IPR036876">
    <property type="entry name" value="UVR_dom_sf"/>
</dbReference>
<evidence type="ECO:0000256" key="1">
    <source>
        <dbReference type="ARBA" id="ARBA00022490"/>
    </source>
</evidence>
<dbReference type="InterPro" id="IPR000305">
    <property type="entry name" value="GIY-YIG_endonuc"/>
</dbReference>
<protein>
    <submittedName>
        <fullName evidence="7">Excinuclease ABC subunit C</fullName>
    </submittedName>
</protein>
<gene>
    <name evidence="7" type="ORF">HNQ80_001746</name>
</gene>
<dbReference type="InterPro" id="IPR050066">
    <property type="entry name" value="UvrABC_protein_C"/>
</dbReference>
<dbReference type="GO" id="GO:0009380">
    <property type="term" value="C:excinuclease repair complex"/>
    <property type="evidence" value="ECO:0007669"/>
    <property type="project" value="TreeGrafter"/>
</dbReference>
<dbReference type="SMART" id="SM00465">
    <property type="entry name" value="GIYc"/>
    <property type="match status" value="1"/>
</dbReference>
<reference evidence="7 8" key="1">
    <citation type="submission" date="2020-08" db="EMBL/GenBank/DDBJ databases">
        <title>Genomic Encyclopedia of Type Strains, Phase IV (KMG-IV): sequencing the most valuable type-strain genomes for metagenomic binning, comparative biology and taxonomic classification.</title>
        <authorList>
            <person name="Goeker M."/>
        </authorList>
    </citation>
    <scope>NUCLEOTIDE SEQUENCE [LARGE SCALE GENOMIC DNA]</scope>
    <source>
        <strain evidence="7 8">DSM 103526</strain>
    </source>
</reference>